<sequence length="382" mass="44306">MRIISLIFLLAICSNNTFAQRLLHSSDIPVQKLRIIPEQLRGGTVSEQLSDLEYIPLNSGKKDVISSISYVEIIEDRIIFFDYQNGGVFIFDFKGNLIKRLKEIDGYKRKNDWRNYRLEKVGNHFNIIGQSLKAQFDKNGGLIELDQSYKFDRSSPKTKVGSSYYQSSPLFIAMDTIADYALKFQDSVLIKYDTRDSIKASYTPYISLVKVSDNKAYAVFENTYQLFELGEKGIINRKQFIFPLKNTIDTSEYIHFKDSRKSYDFLTKNRSKIFGVGRPIPYKQYLILYISSLGSSSWVAMNLETNEIINLNKILPDKSNDYVEFLDHNFLISDGEYLYSCIYPNSIQSAKDKSREESHELRKSYQEFAKSPNPILVRFKLK</sequence>
<evidence type="ECO:0000313" key="3">
    <source>
        <dbReference type="Proteomes" id="UP001500101"/>
    </source>
</evidence>
<gene>
    <name evidence="2" type="ORF">GCM10022216_21400</name>
</gene>
<evidence type="ECO:0008006" key="4">
    <source>
        <dbReference type="Google" id="ProtNLM"/>
    </source>
</evidence>
<organism evidence="2 3">
    <name type="scientific">Sphingobacterium kyonggiense</name>
    <dbReference type="NCBI Taxonomy" id="714075"/>
    <lineage>
        <taxon>Bacteria</taxon>
        <taxon>Pseudomonadati</taxon>
        <taxon>Bacteroidota</taxon>
        <taxon>Sphingobacteriia</taxon>
        <taxon>Sphingobacteriales</taxon>
        <taxon>Sphingobacteriaceae</taxon>
        <taxon>Sphingobacterium</taxon>
    </lineage>
</organism>
<protein>
    <recommendedName>
        <fullName evidence="4">6-bladed beta-propeller protein</fullName>
    </recommendedName>
</protein>
<name>A0ABP7YU42_9SPHI</name>
<proteinExistence type="predicted"/>
<feature type="chain" id="PRO_5046969630" description="6-bladed beta-propeller protein" evidence="1">
    <location>
        <begin position="20"/>
        <end position="382"/>
    </location>
</feature>
<evidence type="ECO:0000313" key="2">
    <source>
        <dbReference type="EMBL" id="GAA4141388.1"/>
    </source>
</evidence>
<feature type="signal peptide" evidence="1">
    <location>
        <begin position="1"/>
        <end position="19"/>
    </location>
</feature>
<dbReference type="RefSeq" id="WP_344674707.1">
    <property type="nucleotide sequence ID" value="NZ_BAAAZI010000009.1"/>
</dbReference>
<keyword evidence="3" id="KW-1185">Reference proteome</keyword>
<dbReference type="Pfam" id="PF17170">
    <property type="entry name" value="DUF5128"/>
    <property type="match status" value="1"/>
</dbReference>
<reference evidence="3" key="1">
    <citation type="journal article" date="2019" name="Int. J. Syst. Evol. Microbiol.">
        <title>The Global Catalogue of Microorganisms (GCM) 10K type strain sequencing project: providing services to taxonomists for standard genome sequencing and annotation.</title>
        <authorList>
            <consortium name="The Broad Institute Genomics Platform"/>
            <consortium name="The Broad Institute Genome Sequencing Center for Infectious Disease"/>
            <person name="Wu L."/>
            <person name="Ma J."/>
        </authorList>
    </citation>
    <scope>NUCLEOTIDE SEQUENCE [LARGE SCALE GENOMIC DNA]</scope>
    <source>
        <strain evidence="3">JCM 16704</strain>
    </source>
</reference>
<dbReference type="EMBL" id="BAAAZI010000009">
    <property type="protein sequence ID" value="GAA4141388.1"/>
    <property type="molecule type" value="Genomic_DNA"/>
</dbReference>
<evidence type="ECO:0000256" key="1">
    <source>
        <dbReference type="SAM" id="SignalP"/>
    </source>
</evidence>
<keyword evidence="1" id="KW-0732">Signal</keyword>
<comment type="caution">
    <text evidence="2">The sequence shown here is derived from an EMBL/GenBank/DDBJ whole genome shotgun (WGS) entry which is preliminary data.</text>
</comment>
<accession>A0ABP7YU42</accession>
<dbReference type="Proteomes" id="UP001500101">
    <property type="component" value="Unassembled WGS sequence"/>
</dbReference>